<name>A0AAD3NHS9_LATJO</name>
<dbReference type="EMBL" id="BRZM01000949">
    <property type="protein sequence ID" value="GLD72264.1"/>
    <property type="molecule type" value="Genomic_DNA"/>
</dbReference>
<accession>A0AAD3NHS9</accession>
<evidence type="ECO:0000313" key="1">
    <source>
        <dbReference type="EMBL" id="GLD72264.1"/>
    </source>
</evidence>
<dbReference type="AlphaFoldDB" id="A0AAD3NHS9"/>
<comment type="caution">
    <text evidence="1">The sequence shown here is derived from an EMBL/GenBank/DDBJ whole genome shotgun (WGS) entry which is preliminary data.</text>
</comment>
<dbReference type="Proteomes" id="UP001279410">
    <property type="component" value="Unassembled WGS sequence"/>
</dbReference>
<evidence type="ECO:0000313" key="2">
    <source>
        <dbReference type="Proteomes" id="UP001279410"/>
    </source>
</evidence>
<proteinExistence type="predicted"/>
<reference evidence="1" key="1">
    <citation type="submission" date="2022-08" db="EMBL/GenBank/DDBJ databases">
        <title>Genome sequencing of akame (Lates japonicus).</title>
        <authorList>
            <person name="Hashiguchi Y."/>
            <person name="Takahashi H."/>
        </authorList>
    </citation>
    <scope>NUCLEOTIDE SEQUENCE</scope>
    <source>
        <strain evidence="1">Kochi</strain>
    </source>
</reference>
<keyword evidence="2" id="KW-1185">Reference proteome</keyword>
<protein>
    <submittedName>
        <fullName evidence="1">Uncharacterized protein</fullName>
    </submittedName>
</protein>
<gene>
    <name evidence="1" type="ORF">AKAME5_002358800</name>
</gene>
<organism evidence="1 2">
    <name type="scientific">Lates japonicus</name>
    <name type="common">Japanese lates</name>
    <dbReference type="NCBI Taxonomy" id="270547"/>
    <lineage>
        <taxon>Eukaryota</taxon>
        <taxon>Metazoa</taxon>
        <taxon>Chordata</taxon>
        <taxon>Craniata</taxon>
        <taxon>Vertebrata</taxon>
        <taxon>Euteleostomi</taxon>
        <taxon>Actinopterygii</taxon>
        <taxon>Neopterygii</taxon>
        <taxon>Teleostei</taxon>
        <taxon>Neoteleostei</taxon>
        <taxon>Acanthomorphata</taxon>
        <taxon>Carangaria</taxon>
        <taxon>Carangaria incertae sedis</taxon>
        <taxon>Centropomidae</taxon>
        <taxon>Lates</taxon>
    </lineage>
</organism>
<sequence length="171" mass="18891">MRDEIKKLEAEKPRAAWGLRSWSFGRARGHQPGVFDGGEAGSGGMRKPHVNLRRNVSAPVLEGQYKGPRSFNRSEFSVLRLIIGVQTRSSVPGLMAEQVWGLGACMIVWRFTPDLAQGSSEYPSQFLESYNRGTKGVSIHVLGSMAHSRFSALPLLLQVLRQEEFSSSLSS</sequence>